<dbReference type="RefSeq" id="WP_250826468.1">
    <property type="nucleotide sequence ID" value="NZ_JAMOIL010000005.1"/>
</dbReference>
<proteinExistence type="predicted"/>
<dbReference type="GO" id="GO:0016301">
    <property type="term" value="F:kinase activity"/>
    <property type="evidence" value="ECO:0007669"/>
    <property type="project" value="UniProtKB-KW"/>
</dbReference>
<keyword evidence="2" id="KW-1185">Reference proteome</keyword>
<dbReference type="Proteomes" id="UP001139485">
    <property type="component" value="Unassembled WGS sequence"/>
</dbReference>
<dbReference type="EMBL" id="JAMOIL010000005">
    <property type="protein sequence ID" value="MCM0619700.1"/>
    <property type="molecule type" value="Genomic_DNA"/>
</dbReference>
<dbReference type="SUPFAM" id="SSF52540">
    <property type="entry name" value="P-loop containing nucleoside triphosphate hydrolases"/>
    <property type="match status" value="1"/>
</dbReference>
<dbReference type="InterPro" id="IPR027417">
    <property type="entry name" value="P-loop_NTPase"/>
</dbReference>
<protein>
    <submittedName>
        <fullName evidence="1">Uridine kinase</fullName>
    </submittedName>
</protein>
<name>A0A9X2D609_9ACTN</name>
<evidence type="ECO:0000313" key="1">
    <source>
        <dbReference type="EMBL" id="MCM0619700.1"/>
    </source>
</evidence>
<comment type="caution">
    <text evidence="1">The sequence shown here is derived from an EMBL/GenBank/DDBJ whole genome shotgun (WGS) entry which is preliminary data.</text>
</comment>
<keyword evidence="1" id="KW-0808">Transferase</keyword>
<accession>A0A9X2D609</accession>
<keyword evidence="1" id="KW-0418">Kinase</keyword>
<organism evidence="1 2">
    <name type="scientific">Nocardioides bruguierae</name>
    <dbReference type="NCBI Taxonomy" id="2945102"/>
    <lineage>
        <taxon>Bacteria</taxon>
        <taxon>Bacillati</taxon>
        <taxon>Actinomycetota</taxon>
        <taxon>Actinomycetes</taxon>
        <taxon>Propionibacteriales</taxon>
        <taxon>Nocardioidaceae</taxon>
        <taxon>Nocardioides</taxon>
    </lineage>
</organism>
<dbReference type="Gene3D" id="3.40.50.300">
    <property type="entry name" value="P-loop containing nucleotide triphosphate hydrolases"/>
    <property type="match status" value="1"/>
</dbReference>
<gene>
    <name evidence="1" type="ORF">M8330_05265</name>
</gene>
<reference evidence="1" key="1">
    <citation type="submission" date="2022-05" db="EMBL/GenBank/DDBJ databases">
        <authorList>
            <person name="Tuo L."/>
        </authorList>
    </citation>
    <scope>NUCLEOTIDE SEQUENCE</scope>
    <source>
        <strain evidence="1">BSK12Z-4</strain>
    </source>
</reference>
<sequence>MSDPAVVRAVVEVAEVVAATPRPGRPVLVAVDGVDGAGKTTWSGHLRDAYRGARRWATVVHLDDFLHPRAVRYRLGRDSPVGFVADTYDLAAFRRCVLHPLAAPGSSTIVPAAFDHRRDVPLEAEPLSVPDDGVVVVEGMFCHRAELRGAWDVSVLLDVPFEVSVARLAGRDGTPADPEHPALRRYVEGQRRYLAAVRPAERATFVVR</sequence>
<dbReference type="AlphaFoldDB" id="A0A9X2D609"/>
<evidence type="ECO:0000313" key="2">
    <source>
        <dbReference type="Proteomes" id="UP001139485"/>
    </source>
</evidence>